<dbReference type="EMBL" id="PVUE01000036">
    <property type="protein sequence ID" value="PRZ29021.1"/>
    <property type="molecule type" value="Genomic_DNA"/>
</dbReference>
<feature type="domain" description="Amidohydrolase 3" evidence="1">
    <location>
        <begin position="51"/>
        <end position="533"/>
    </location>
</feature>
<dbReference type="OrthoDB" id="3173428at2"/>
<accession>A0A2T0YY40</accession>
<dbReference type="InterPro" id="IPR033932">
    <property type="entry name" value="YtcJ-like"/>
</dbReference>
<name>A0A2T0YY40_9ACTN</name>
<dbReference type="Pfam" id="PF07969">
    <property type="entry name" value="Amidohydro_3"/>
    <property type="match status" value="1"/>
</dbReference>
<dbReference type="InterPro" id="IPR032466">
    <property type="entry name" value="Metal_Hydrolase"/>
</dbReference>
<dbReference type="Gene3D" id="3.10.310.70">
    <property type="match status" value="1"/>
</dbReference>
<evidence type="ECO:0000259" key="1">
    <source>
        <dbReference type="Pfam" id="PF07969"/>
    </source>
</evidence>
<dbReference type="InterPro" id="IPR013108">
    <property type="entry name" value="Amidohydro_3"/>
</dbReference>
<organism evidence="2 3">
    <name type="scientific">Antricoccus suffuscus</name>
    <dbReference type="NCBI Taxonomy" id="1629062"/>
    <lineage>
        <taxon>Bacteria</taxon>
        <taxon>Bacillati</taxon>
        <taxon>Actinomycetota</taxon>
        <taxon>Actinomycetes</taxon>
        <taxon>Geodermatophilales</taxon>
        <taxon>Antricoccaceae</taxon>
        <taxon>Antricoccus</taxon>
    </lineage>
</organism>
<sequence>MLESTPTIYRARQIIAQTTRGPEPDAFAVTAEQIVATGTVAELADRYPAAEIVDFGDTVIVPGFHDAHAHLAMTAEDVLHLDLSHQAVATVDGLLAAIAREAAQTPAGQWIRGSRYDDQKTGALSRDALDKVAPDHPVLVTQVAAHWGVVNSAALARLGIDESTADPEGGSYDRFPDGRLNGRLVERALMNVALPADANVGSNIPASSPLDLQRGVVRASQAWNAAGLTSVCDALVRPDDIAMFSAVRSAGELTLRLGMLVTIEHYDKVAALGLASGFGDDWLRLIGIKMFVDGAIGGRTCLLSEPFRDGSGTPVQTTPTNKLMADVARVHDAGMRVGVHANGDAAIRIVLDAVEAAQKATPRPGLRHRIEHCSLIDDEILARMKALEMIAVPFAGYAAYHGGALNAWYGEDRVDRMFAHRSFLDAGVTVAASSDYPCGPIEPLLGLQSLVTRAGADDGVVVGEKQRISAAEALRVFTLESAEACGDAGRKGRIEPGYLADFVVLDDNPLTADPAGISSIGVRATYVGGRAVYTA</sequence>
<dbReference type="InterPro" id="IPR011059">
    <property type="entry name" value="Metal-dep_hydrolase_composite"/>
</dbReference>
<reference evidence="2 3" key="1">
    <citation type="submission" date="2018-03" db="EMBL/GenBank/DDBJ databases">
        <title>Genomic Encyclopedia of Archaeal and Bacterial Type Strains, Phase II (KMG-II): from individual species to whole genera.</title>
        <authorList>
            <person name="Goeker M."/>
        </authorList>
    </citation>
    <scope>NUCLEOTIDE SEQUENCE [LARGE SCALE GENOMIC DNA]</scope>
    <source>
        <strain evidence="2 3">DSM 100065</strain>
    </source>
</reference>
<dbReference type="PANTHER" id="PTHR22642:SF2">
    <property type="entry name" value="PROTEIN LONG AFTER FAR-RED 3"/>
    <property type="match status" value="1"/>
</dbReference>
<dbReference type="Gene3D" id="3.20.20.140">
    <property type="entry name" value="Metal-dependent hydrolases"/>
    <property type="match status" value="1"/>
</dbReference>
<dbReference type="PANTHER" id="PTHR22642">
    <property type="entry name" value="IMIDAZOLONEPROPIONASE"/>
    <property type="match status" value="1"/>
</dbReference>
<comment type="caution">
    <text evidence="2">The sequence shown here is derived from an EMBL/GenBank/DDBJ whole genome shotgun (WGS) entry which is preliminary data.</text>
</comment>
<proteinExistence type="predicted"/>
<dbReference type="AlphaFoldDB" id="A0A2T0YY40"/>
<keyword evidence="3" id="KW-1185">Reference proteome</keyword>
<gene>
    <name evidence="2" type="ORF">CLV47_1369</name>
</gene>
<evidence type="ECO:0000313" key="3">
    <source>
        <dbReference type="Proteomes" id="UP000237752"/>
    </source>
</evidence>
<dbReference type="Gene3D" id="2.30.40.10">
    <property type="entry name" value="Urease, subunit C, domain 1"/>
    <property type="match status" value="1"/>
</dbReference>
<protein>
    <recommendedName>
        <fullName evidence="1">Amidohydrolase 3 domain-containing protein</fullName>
    </recommendedName>
</protein>
<dbReference type="SUPFAM" id="SSF51556">
    <property type="entry name" value="Metallo-dependent hydrolases"/>
    <property type="match status" value="1"/>
</dbReference>
<evidence type="ECO:0000313" key="2">
    <source>
        <dbReference type="EMBL" id="PRZ29021.1"/>
    </source>
</evidence>
<dbReference type="Proteomes" id="UP000237752">
    <property type="component" value="Unassembled WGS sequence"/>
</dbReference>
<dbReference type="CDD" id="cd01300">
    <property type="entry name" value="YtcJ_like"/>
    <property type="match status" value="1"/>
</dbReference>
<dbReference type="GO" id="GO:0016810">
    <property type="term" value="F:hydrolase activity, acting on carbon-nitrogen (but not peptide) bonds"/>
    <property type="evidence" value="ECO:0007669"/>
    <property type="project" value="InterPro"/>
</dbReference>
<dbReference type="RefSeq" id="WP_106351215.1">
    <property type="nucleotide sequence ID" value="NZ_PVUE01000036.1"/>
</dbReference>
<dbReference type="SUPFAM" id="SSF51338">
    <property type="entry name" value="Composite domain of metallo-dependent hydrolases"/>
    <property type="match status" value="1"/>
</dbReference>